<dbReference type="InterPro" id="IPR036986">
    <property type="entry name" value="S4_RNA-bd_sf"/>
</dbReference>
<sequence>MQRVARPSLLPTCWGTRRDPITCRSFATTRLARNVVKELQARGMVADLTSRSVTKHVERPVTVYLGVDPSASSLHVGNLAALVGLLHFRLQGHTAIALVCPSARQSSCSAFPTDHSCLFPQIGGATGSVGDPSGRSTERNALSSSQLDTNVRAITSQVTGFLDRGVPFAQSRNRRRDSPESESSLGQIRVENNLDWLGGMGLLQFLSSAGKMARISTMLSRERIGTQIFRFSAVHSVKSRLESSSGLSFTEFSYQLLQAFDFLTLHQRHNCTIQLGGSDQLGNIMSGIEMIRKNQLQAQTLPVDATPPTTNMEPRVGGDHEDPAYGITMPLLTTASGEKFGKSAGNAIWLDPGMTSPFELYQFFLRTTDEEVHKYLKIFTFVRVIELEAIMADHKAHLEQRVAQKILAAEATELVHGALGLRQAIAATSLFYGSDPATLDLVPIIEALEATPTSNSTQPEAQLPSMILNLPKEEFLGQALEKIVIASGLATSKTQARRAIDQGLISINGTKVAPKKHQRSIEVDDLLLDRVVLLKMGKQGNKVVVLE</sequence>
<dbReference type="InterPro" id="IPR024088">
    <property type="entry name" value="Tyr-tRNA-ligase_bac-type"/>
</dbReference>
<evidence type="ECO:0000313" key="14">
    <source>
        <dbReference type="Proteomes" id="UP000249723"/>
    </source>
</evidence>
<dbReference type="OrthoDB" id="337870at2759"/>
<feature type="domain" description="Tyrosine--tRNA ligase SYY-like C-terminal" evidence="12">
    <location>
        <begin position="478"/>
        <end position="539"/>
    </location>
</feature>
<dbReference type="PROSITE" id="PS50889">
    <property type="entry name" value="S4"/>
    <property type="match status" value="1"/>
</dbReference>
<dbReference type="GO" id="GO:0005524">
    <property type="term" value="F:ATP binding"/>
    <property type="evidence" value="ECO:0007669"/>
    <property type="project" value="UniProtKB-KW"/>
</dbReference>
<comment type="catalytic activity">
    <reaction evidence="9">
        <text>tRNA(Tyr) + L-tyrosine + ATP = L-tyrosyl-tRNA(Tyr) + AMP + diphosphate + H(+)</text>
        <dbReference type="Rhea" id="RHEA:10220"/>
        <dbReference type="Rhea" id="RHEA-COMP:9706"/>
        <dbReference type="Rhea" id="RHEA-COMP:9707"/>
        <dbReference type="ChEBI" id="CHEBI:15378"/>
        <dbReference type="ChEBI" id="CHEBI:30616"/>
        <dbReference type="ChEBI" id="CHEBI:33019"/>
        <dbReference type="ChEBI" id="CHEBI:58315"/>
        <dbReference type="ChEBI" id="CHEBI:78442"/>
        <dbReference type="ChEBI" id="CHEBI:78536"/>
        <dbReference type="ChEBI" id="CHEBI:456215"/>
        <dbReference type="EC" id="6.1.1.1"/>
    </reaction>
</comment>
<reference evidence="14" key="1">
    <citation type="submission" date="2016-10" db="EMBL/GenBank/DDBJ databases">
        <authorList>
            <person name="Jeantristanb JTB J.-T."/>
            <person name="Ricardo R."/>
        </authorList>
    </citation>
    <scope>NUCLEOTIDE SEQUENCE [LARGE SCALE GENOMIC DNA]</scope>
</reference>
<dbReference type="Proteomes" id="UP000249723">
    <property type="component" value="Unassembled WGS sequence"/>
</dbReference>
<dbReference type="STRING" id="289078.A0A2X0KC81"/>
<dbReference type="GO" id="GO:0005739">
    <property type="term" value="C:mitochondrion"/>
    <property type="evidence" value="ECO:0007669"/>
    <property type="project" value="TreeGrafter"/>
</dbReference>
<dbReference type="EMBL" id="FMWP01000107">
    <property type="protein sequence ID" value="SDA00443.1"/>
    <property type="molecule type" value="Genomic_DNA"/>
</dbReference>
<gene>
    <name evidence="13" type="ORF">BZ3500_MVSOF-1268-A1-R1_CHR9G10644</name>
</gene>
<evidence type="ECO:0000256" key="10">
    <source>
        <dbReference type="PROSITE-ProRule" id="PRU00182"/>
    </source>
</evidence>
<dbReference type="EC" id="6.1.1.1" evidence="1"/>
<dbReference type="InterPro" id="IPR002305">
    <property type="entry name" value="aa-tRNA-synth_Ic"/>
</dbReference>
<dbReference type="Pfam" id="PF00579">
    <property type="entry name" value="tRNA-synt_1b"/>
    <property type="match status" value="2"/>
</dbReference>
<dbReference type="InterPro" id="IPR014729">
    <property type="entry name" value="Rossmann-like_a/b/a_fold"/>
</dbReference>
<keyword evidence="14" id="KW-1185">Reference proteome</keyword>
<evidence type="ECO:0000256" key="3">
    <source>
        <dbReference type="ARBA" id="ARBA00022741"/>
    </source>
</evidence>
<evidence type="ECO:0000256" key="11">
    <source>
        <dbReference type="RuleBase" id="RU363036"/>
    </source>
</evidence>
<dbReference type="GO" id="GO:0006437">
    <property type="term" value="P:tyrosyl-tRNA aminoacylation"/>
    <property type="evidence" value="ECO:0007669"/>
    <property type="project" value="InterPro"/>
</dbReference>
<dbReference type="PANTHER" id="PTHR11766:SF0">
    <property type="entry name" value="TYROSINE--TRNA LIGASE, MITOCHONDRIAL"/>
    <property type="match status" value="1"/>
</dbReference>
<protein>
    <recommendedName>
        <fullName evidence="1">tyrosine--tRNA ligase</fullName>
        <ecNumber evidence="1">6.1.1.1</ecNumber>
    </recommendedName>
    <alternativeName>
        <fullName evidence="8">Tyrosyl-tRNA synthetase</fullName>
    </alternativeName>
</protein>
<dbReference type="Pfam" id="PF22421">
    <property type="entry name" value="SYY_C-terminal"/>
    <property type="match status" value="1"/>
</dbReference>
<keyword evidence="4 11" id="KW-0067">ATP-binding</keyword>
<evidence type="ECO:0000256" key="2">
    <source>
        <dbReference type="ARBA" id="ARBA00022598"/>
    </source>
</evidence>
<dbReference type="InterPro" id="IPR054608">
    <property type="entry name" value="SYY-like_C"/>
</dbReference>
<evidence type="ECO:0000256" key="4">
    <source>
        <dbReference type="ARBA" id="ARBA00022840"/>
    </source>
</evidence>
<evidence type="ECO:0000313" key="13">
    <source>
        <dbReference type="EMBL" id="SDA00443.1"/>
    </source>
</evidence>
<evidence type="ECO:0000256" key="1">
    <source>
        <dbReference type="ARBA" id="ARBA00013160"/>
    </source>
</evidence>
<evidence type="ECO:0000256" key="8">
    <source>
        <dbReference type="ARBA" id="ARBA00033323"/>
    </source>
</evidence>
<evidence type="ECO:0000256" key="7">
    <source>
        <dbReference type="ARBA" id="ARBA00023146"/>
    </source>
</evidence>
<dbReference type="InterPro" id="IPR002307">
    <property type="entry name" value="Tyr-tRNA-ligase"/>
</dbReference>
<dbReference type="CDD" id="cd00165">
    <property type="entry name" value="S4"/>
    <property type="match status" value="1"/>
</dbReference>
<keyword evidence="5 10" id="KW-0694">RNA-binding</keyword>
<name>A0A2X0KC81_9BASI</name>
<comment type="similarity">
    <text evidence="11">Belongs to the class-I aminoacyl-tRNA synthetase family.</text>
</comment>
<keyword evidence="7 11" id="KW-0030">Aminoacyl-tRNA synthetase</keyword>
<dbReference type="GO" id="GO:0005829">
    <property type="term" value="C:cytosol"/>
    <property type="evidence" value="ECO:0007669"/>
    <property type="project" value="TreeGrafter"/>
</dbReference>
<evidence type="ECO:0000259" key="12">
    <source>
        <dbReference type="Pfam" id="PF22421"/>
    </source>
</evidence>
<dbReference type="SUPFAM" id="SSF52374">
    <property type="entry name" value="Nucleotidylyl transferase"/>
    <property type="match status" value="2"/>
</dbReference>
<dbReference type="AlphaFoldDB" id="A0A2X0KC81"/>
<accession>A0A2X0KC81</accession>
<dbReference type="Gene3D" id="3.10.290.10">
    <property type="entry name" value="RNA-binding S4 domain"/>
    <property type="match status" value="1"/>
</dbReference>
<dbReference type="GO" id="GO:0004831">
    <property type="term" value="F:tyrosine-tRNA ligase activity"/>
    <property type="evidence" value="ECO:0007669"/>
    <property type="project" value="UniProtKB-EC"/>
</dbReference>
<keyword evidence="6 11" id="KW-0648">Protein biosynthesis</keyword>
<dbReference type="Gene3D" id="1.10.240.10">
    <property type="entry name" value="Tyrosyl-Transfer RNA Synthetase"/>
    <property type="match status" value="1"/>
</dbReference>
<keyword evidence="3 11" id="KW-0547">Nucleotide-binding</keyword>
<proteinExistence type="inferred from homology"/>
<dbReference type="SUPFAM" id="SSF55174">
    <property type="entry name" value="Alpha-L RNA-binding motif"/>
    <property type="match status" value="1"/>
</dbReference>
<evidence type="ECO:0000256" key="9">
    <source>
        <dbReference type="ARBA" id="ARBA00048248"/>
    </source>
</evidence>
<dbReference type="CDD" id="cd00805">
    <property type="entry name" value="TyrRS_core"/>
    <property type="match status" value="1"/>
</dbReference>
<dbReference type="GO" id="GO:0003723">
    <property type="term" value="F:RNA binding"/>
    <property type="evidence" value="ECO:0007669"/>
    <property type="project" value="UniProtKB-KW"/>
</dbReference>
<dbReference type="FunFam" id="1.10.240.10:FF:000001">
    <property type="entry name" value="Tyrosine--tRNA ligase"/>
    <property type="match status" value="1"/>
</dbReference>
<organism evidence="13 14">
    <name type="scientific">Microbotryum saponariae</name>
    <dbReference type="NCBI Taxonomy" id="289078"/>
    <lineage>
        <taxon>Eukaryota</taxon>
        <taxon>Fungi</taxon>
        <taxon>Dikarya</taxon>
        <taxon>Basidiomycota</taxon>
        <taxon>Pucciniomycotina</taxon>
        <taxon>Microbotryomycetes</taxon>
        <taxon>Microbotryales</taxon>
        <taxon>Microbotryaceae</taxon>
        <taxon>Microbotryum</taxon>
    </lineage>
</organism>
<dbReference type="PANTHER" id="PTHR11766">
    <property type="entry name" value="TYROSYL-TRNA SYNTHETASE"/>
    <property type="match status" value="1"/>
</dbReference>
<keyword evidence="2 11" id="KW-0436">Ligase</keyword>
<evidence type="ECO:0000256" key="6">
    <source>
        <dbReference type="ARBA" id="ARBA00022917"/>
    </source>
</evidence>
<dbReference type="Gene3D" id="3.40.50.620">
    <property type="entry name" value="HUPs"/>
    <property type="match status" value="1"/>
</dbReference>
<evidence type="ECO:0000256" key="5">
    <source>
        <dbReference type="ARBA" id="ARBA00022884"/>
    </source>
</evidence>